<comment type="caution">
    <text evidence="1">The sequence shown here is derived from an EMBL/GenBank/DDBJ whole genome shotgun (WGS) entry which is preliminary data.</text>
</comment>
<reference evidence="1 2" key="1">
    <citation type="submission" date="2019-11" db="EMBL/GenBank/DDBJ databases">
        <title>Genome sequence of Deinococcus xianganensis Y35, AI-2 producing algicidal bacterium, isolated from lake water.</title>
        <authorList>
            <person name="Li Y."/>
        </authorList>
    </citation>
    <scope>NUCLEOTIDE SEQUENCE [LARGE SCALE GENOMIC DNA]</scope>
    <source>
        <strain evidence="1 2">Y35</strain>
    </source>
</reference>
<dbReference type="RefSeq" id="WP_160978523.1">
    <property type="nucleotide sequence ID" value="NZ_WVHK01000024.1"/>
</dbReference>
<name>A0A6I4YGS5_9DEIO</name>
<protein>
    <submittedName>
        <fullName evidence="1">Uncharacterized protein</fullName>
    </submittedName>
</protein>
<gene>
    <name evidence="1" type="ORF">GLX28_08440</name>
</gene>
<evidence type="ECO:0000313" key="1">
    <source>
        <dbReference type="EMBL" id="MXV19660.1"/>
    </source>
</evidence>
<accession>A0A6I4YGS5</accession>
<dbReference type="AlphaFoldDB" id="A0A6I4YGS5"/>
<keyword evidence="2" id="KW-1185">Reference proteome</keyword>
<evidence type="ECO:0000313" key="2">
    <source>
        <dbReference type="Proteomes" id="UP000430519"/>
    </source>
</evidence>
<organism evidence="1 2">
    <name type="scientific">Deinococcus xianganensis</name>
    <dbReference type="NCBI Taxonomy" id="1507289"/>
    <lineage>
        <taxon>Bacteria</taxon>
        <taxon>Thermotogati</taxon>
        <taxon>Deinococcota</taxon>
        <taxon>Deinococci</taxon>
        <taxon>Deinococcales</taxon>
        <taxon>Deinococcaceae</taxon>
        <taxon>Deinococcus</taxon>
    </lineage>
</organism>
<dbReference type="EMBL" id="WVHK01000024">
    <property type="protein sequence ID" value="MXV19660.1"/>
    <property type="molecule type" value="Genomic_DNA"/>
</dbReference>
<dbReference type="Proteomes" id="UP000430519">
    <property type="component" value="Unassembled WGS sequence"/>
</dbReference>
<sequence>MPRLDGVTPLILNADLRGLDARVQLALHQDPADVLRALFRDLLPDESGSARTIQAELDLIAPLTHAEVHLSACTDQVTVTVEGTSNGFTHLPALHAALARRDPHVLPGILVALEDHSARLTPQFGPREAHGLAGQWHHEDRVIEDLLQEHPDWEALTKRDVIRLARRSGIPHPWVVRDEMPWPYLRDVPGLDETVARLRPLIPDFPALRPLLSALPELREAHGALPAMTAEERGSGLLDHLPSRAYSPLKEGASAMVDVLDEVMDLHWQGGETGAALHLILHDCDADRARLADLLTHAPRVENALNRIHDALVTAEETCGA</sequence>
<proteinExistence type="predicted"/>